<keyword evidence="1" id="KW-0472">Membrane</keyword>
<feature type="transmembrane region" description="Helical" evidence="1">
    <location>
        <begin position="55"/>
        <end position="75"/>
    </location>
</feature>
<dbReference type="OrthoDB" id="5193300at2"/>
<evidence type="ECO:0000313" key="3">
    <source>
        <dbReference type="Proteomes" id="UP000199213"/>
    </source>
</evidence>
<accession>A0A1G9E442</accession>
<keyword evidence="1" id="KW-0812">Transmembrane</keyword>
<feature type="transmembrane region" description="Helical" evidence="1">
    <location>
        <begin position="27"/>
        <end position="43"/>
    </location>
</feature>
<evidence type="ECO:0000313" key="2">
    <source>
        <dbReference type="EMBL" id="SDK70900.1"/>
    </source>
</evidence>
<protein>
    <submittedName>
        <fullName evidence="2">Uncharacterized protein</fullName>
    </submittedName>
</protein>
<gene>
    <name evidence="2" type="ORF">SAMN04487820_111112</name>
</gene>
<dbReference type="AlphaFoldDB" id="A0A1G9E442"/>
<sequence>MRLQPKLGGAVWLVLSLRRTNRGTNRIHLFLLIAVGALLPLLAEWTLGPVEKAPWWSLIALATPLFGCFSPIFLGTTKAIQRKNRSKNTAHRESRT</sequence>
<evidence type="ECO:0000256" key="1">
    <source>
        <dbReference type="SAM" id="Phobius"/>
    </source>
</evidence>
<keyword evidence="3" id="KW-1185">Reference proteome</keyword>
<dbReference type="Proteomes" id="UP000199213">
    <property type="component" value="Unassembled WGS sequence"/>
</dbReference>
<dbReference type="EMBL" id="FNFM01000011">
    <property type="protein sequence ID" value="SDK70900.1"/>
    <property type="molecule type" value="Genomic_DNA"/>
</dbReference>
<reference evidence="3" key="1">
    <citation type="submission" date="2016-10" db="EMBL/GenBank/DDBJ databases">
        <authorList>
            <person name="Varghese N."/>
            <person name="Submissions S."/>
        </authorList>
    </citation>
    <scope>NUCLEOTIDE SEQUENCE [LARGE SCALE GENOMIC DNA]</scope>
    <source>
        <strain evidence="3">DSM 45460</strain>
    </source>
</reference>
<organism evidence="2 3">
    <name type="scientific">Actinopolyspora mzabensis</name>
    <dbReference type="NCBI Taxonomy" id="995066"/>
    <lineage>
        <taxon>Bacteria</taxon>
        <taxon>Bacillati</taxon>
        <taxon>Actinomycetota</taxon>
        <taxon>Actinomycetes</taxon>
        <taxon>Actinopolysporales</taxon>
        <taxon>Actinopolysporaceae</taxon>
        <taxon>Actinopolyspora</taxon>
    </lineage>
</organism>
<name>A0A1G9E442_ACTMZ</name>
<dbReference type="RefSeq" id="WP_143013129.1">
    <property type="nucleotide sequence ID" value="NZ_FNFM01000011.1"/>
</dbReference>
<proteinExistence type="predicted"/>
<keyword evidence="1" id="KW-1133">Transmembrane helix</keyword>